<dbReference type="PROSITE" id="PS51888">
    <property type="entry name" value="CLIP"/>
    <property type="match status" value="1"/>
</dbReference>
<dbReference type="InterPro" id="IPR001254">
    <property type="entry name" value="Trypsin_dom"/>
</dbReference>
<keyword evidence="2" id="KW-1015">Disulfide bond</keyword>
<organism evidence="8">
    <name type="scientific">Pararge aegeria</name>
    <name type="common">speckled wood butterfly</name>
    <dbReference type="NCBI Taxonomy" id="116150"/>
    <lineage>
        <taxon>Eukaryota</taxon>
        <taxon>Metazoa</taxon>
        <taxon>Ecdysozoa</taxon>
        <taxon>Arthropoda</taxon>
        <taxon>Hexapoda</taxon>
        <taxon>Insecta</taxon>
        <taxon>Pterygota</taxon>
        <taxon>Neoptera</taxon>
        <taxon>Endopterygota</taxon>
        <taxon>Lepidoptera</taxon>
        <taxon>Glossata</taxon>
        <taxon>Ditrysia</taxon>
        <taxon>Papilionoidea</taxon>
        <taxon>Nymphalidae</taxon>
        <taxon>Satyrinae</taxon>
        <taxon>Satyrini</taxon>
        <taxon>Parargina</taxon>
        <taxon>Pararge</taxon>
    </lineage>
</organism>
<dbReference type="RefSeq" id="XP_039762250.1">
    <property type="nucleotide sequence ID" value="XM_039906316.1"/>
</dbReference>
<feature type="chain" id="PRO_5004521868" evidence="5">
    <location>
        <begin position="22"/>
        <end position="422"/>
    </location>
</feature>
<evidence type="ECO:0000256" key="2">
    <source>
        <dbReference type="ARBA" id="ARBA00023157"/>
    </source>
</evidence>
<dbReference type="SMART" id="SM00680">
    <property type="entry name" value="CLIP"/>
    <property type="match status" value="1"/>
</dbReference>
<dbReference type="InterPro" id="IPR001314">
    <property type="entry name" value="Peptidase_S1A"/>
</dbReference>
<dbReference type="CDD" id="cd00190">
    <property type="entry name" value="Tryp_SPc"/>
    <property type="match status" value="1"/>
</dbReference>
<dbReference type="InterPro" id="IPR018114">
    <property type="entry name" value="TRYPSIN_HIS"/>
</dbReference>
<keyword evidence="1 5" id="KW-0732">Signal</keyword>
<evidence type="ECO:0000313" key="8">
    <source>
        <dbReference type="EMBL" id="JAA80483.1"/>
    </source>
</evidence>
<accession>S4NXP2</accession>
<name>S4NXP2_9NEOP</name>
<evidence type="ECO:0000259" key="6">
    <source>
        <dbReference type="PROSITE" id="PS50240"/>
    </source>
</evidence>
<dbReference type="SMART" id="SM00020">
    <property type="entry name" value="Tryp_SPc"/>
    <property type="match status" value="1"/>
</dbReference>
<dbReference type="AlphaFoldDB" id="S4NXP2"/>
<dbReference type="InterPro" id="IPR022700">
    <property type="entry name" value="CLIP"/>
</dbReference>
<proteinExistence type="inferred from homology"/>
<dbReference type="GO" id="GO:0006508">
    <property type="term" value="P:proteolysis"/>
    <property type="evidence" value="ECO:0007669"/>
    <property type="project" value="UniProtKB-KW"/>
</dbReference>
<dbReference type="Pfam" id="PF00089">
    <property type="entry name" value="Trypsin"/>
    <property type="match status" value="1"/>
</dbReference>
<dbReference type="EMBL" id="GAIX01012077">
    <property type="protein sequence ID" value="JAA80483.1"/>
    <property type="molecule type" value="Transcribed_RNA"/>
</dbReference>
<dbReference type="InterPro" id="IPR043504">
    <property type="entry name" value="Peptidase_S1_PA_chymotrypsin"/>
</dbReference>
<dbReference type="PANTHER" id="PTHR24252">
    <property type="entry name" value="ACROSIN-RELATED"/>
    <property type="match status" value="1"/>
</dbReference>
<sequence length="422" mass="46871">MKYRVLLSVYLFGCFVIYANGQTDEGETCTHRKTGMRGQCLNIRRCQSAIDEIKQQKGVPQLCSFSGDDPIVCCIDRAQPTTTARIPVATTSTQRPSFTTEYVPPVYDYVLSGNAPQPKDECEPIPANQTQARTGSKAFDKCIEYQEKLVYPCLKSVALTGKKARSSRCKHNAKDLIVGGVAASEDEFPHMVLMGYGSDINSLQWLCGGSLLSERFVLTAGHCTFTRNLGEISYVRIGMLTRSDPLDASRIYRVKRIIKHPGYNSPHRYHDIALVETEREMTLGQFAVPACLDTNAPNNYQQALATGWGATQNRGATADQLQKVILQKFSTPECANMFPPHRLMLNGFDESTQICYGDKNQEKDTCQGDSGGPLQLKHWQINCMYTVVGVTSFGRACGVKGEPGIYTRVANYVPWIESIVWP</sequence>
<feature type="domain" description="Clip" evidence="7">
    <location>
        <begin position="28"/>
        <end position="74"/>
    </location>
</feature>
<dbReference type="InterPro" id="IPR009003">
    <property type="entry name" value="Peptidase_S1_PA"/>
</dbReference>
<protein>
    <submittedName>
        <fullName evidence="8">Snake</fullName>
    </submittedName>
</protein>
<evidence type="ECO:0000259" key="7">
    <source>
        <dbReference type="PROSITE" id="PS51888"/>
    </source>
</evidence>
<reference evidence="8" key="2">
    <citation type="submission" date="2013-05" db="EMBL/GenBank/DDBJ databases">
        <authorList>
            <person name="Carter J.-M."/>
            <person name="Baker S.C."/>
            <person name="Pink R."/>
            <person name="Carter D.R.F."/>
            <person name="Collins A."/>
            <person name="Tomlin J."/>
            <person name="Gibbs M."/>
            <person name="Breuker C.J."/>
        </authorList>
    </citation>
    <scope>NUCLEOTIDE SEQUENCE</scope>
    <source>
        <tissue evidence="8">Ovary</tissue>
    </source>
</reference>
<feature type="domain" description="Peptidase S1" evidence="6">
    <location>
        <begin position="177"/>
        <end position="421"/>
    </location>
</feature>
<keyword evidence="4" id="KW-0378">Hydrolase</keyword>
<dbReference type="PRINTS" id="PR00722">
    <property type="entry name" value="CHYMOTRYPSIN"/>
</dbReference>
<feature type="signal peptide" evidence="5">
    <location>
        <begin position="1"/>
        <end position="21"/>
    </location>
</feature>
<dbReference type="GeneID" id="120635338"/>
<keyword evidence="4" id="KW-0720">Serine protease</keyword>
<dbReference type="Gene3D" id="2.40.10.10">
    <property type="entry name" value="Trypsin-like serine proteases"/>
    <property type="match status" value="1"/>
</dbReference>
<dbReference type="PROSITE" id="PS00134">
    <property type="entry name" value="TRYPSIN_HIS"/>
    <property type="match status" value="1"/>
</dbReference>
<keyword evidence="4" id="KW-0645">Protease</keyword>
<dbReference type="InterPro" id="IPR033116">
    <property type="entry name" value="TRYPSIN_SER"/>
</dbReference>
<dbReference type="GO" id="GO:0004252">
    <property type="term" value="F:serine-type endopeptidase activity"/>
    <property type="evidence" value="ECO:0007669"/>
    <property type="project" value="InterPro"/>
</dbReference>
<evidence type="ECO:0000256" key="4">
    <source>
        <dbReference type="RuleBase" id="RU363034"/>
    </source>
</evidence>
<evidence type="ECO:0000256" key="5">
    <source>
        <dbReference type="SAM" id="SignalP"/>
    </source>
</evidence>
<dbReference type="PANTHER" id="PTHR24252:SF7">
    <property type="entry name" value="HYALIN"/>
    <property type="match status" value="1"/>
</dbReference>
<evidence type="ECO:0000256" key="1">
    <source>
        <dbReference type="ARBA" id="ARBA00022729"/>
    </source>
</evidence>
<reference evidence="8" key="1">
    <citation type="journal article" date="2013" name="BMC Genomics">
        <title>Unscrambling butterfly oogenesis.</title>
        <authorList>
            <person name="Carter J.M."/>
            <person name="Baker S.C."/>
            <person name="Pink R."/>
            <person name="Carter D.R."/>
            <person name="Collins A."/>
            <person name="Tomlin J."/>
            <person name="Gibbs M."/>
            <person name="Breuker C.J."/>
        </authorList>
    </citation>
    <scope>NUCLEOTIDE SEQUENCE</scope>
    <source>
        <tissue evidence="8">Ovary</tissue>
    </source>
</reference>
<dbReference type="PROSITE" id="PS00135">
    <property type="entry name" value="TRYPSIN_SER"/>
    <property type="match status" value="1"/>
</dbReference>
<dbReference type="SUPFAM" id="SSF50494">
    <property type="entry name" value="Trypsin-like serine proteases"/>
    <property type="match status" value="1"/>
</dbReference>
<dbReference type="PROSITE" id="PS50240">
    <property type="entry name" value="TRYPSIN_DOM"/>
    <property type="match status" value="1"/>
</dbReference>
<comment type="similarity">
    <text evidence="3">Belongs to the peptidase S1 family. CLIP subfamily.</text>
</comment>
<evidence type="ECO:0000256" key="3">
    <source>
        <dbReference type="ARBA" id="ARBA00024195"/>
    </source>
</evidence>